<dbReference type="AlphaFoldDB" id="A0AAV5KYP8"/>
<feature type="signal peptide" evidence="4">
    <location>
        <begin position="1"/>
        <end position="21"/>
    </location>
</feature>
<dbReference type="InterPro" id="IPR000782">
    <property type="entry name" value="FAS1_domain"/>
</dbReference>
<dbReference type="PANTHER" id="PTHR33985">
    <property type="entry name" value="OS02G0491300 PROTEIN-RELATED"/>
    <property type="match status" value="1"/>
</dbReference>
<comment type="caution">
    <text evidence="6">The sequence shown here is derived from an EMBL/GenBank/DDBJ whole genome shotgun (WGS) entry which is preliminary data.</text>
</comment>
<accession>A0AAV5KYP8</accession>
<feature type="compositionally biased region" description="Pro residues" evidence="3">
    <location>
        <begin position="151"/>
        <end position="172"/>
    </location>
</feature>
<gene>
    <name evidence="6" type="ORF">SLEP1_g38963</name>
</gene>
<protein>
    <recommendedName>
        <fullName evidence="5">FAS1 domain-containing protein</fullName>
    </recommendedName>
</protein>
<dbReference type="PANTHER" id="PTHR33985:SF15">
    <property type="entry name" value="FASCICLIN-LIKE ARABINOGALACTAN PROTEIN 19"/>
    <property type="match status" value="1"/>
</dbReference>
<dbReference type="InterPro" id="IPR052806">
    <property type="entry name" value="Fasciclin-like_AGP"/>
</dbReference>
<keyword evidence="2" id="KW-0325">Glycoprotein</keyword>
<dbReference type="InterPro" id="IPR036378">
    <property type="entry name" value="FAS1_dom_sf"/>
</dbReference>
<sequence length="207" mass="22735">MANLLLLLLLPLFVTIPTVNSIFSDSITTSLSSTGFALFVHALRAHNHTYPPTAATRLTFLAPLDSALINHRIDDRFLLSHVSPAGALPYESLLSLTPNSTLSTLHQDNTLVVRSNRWAVRFNDIPVVAPNLYVDDSCAVHGVDGPLVPASLPPPANNPPKPRTEIPPSPPRVPRRKALQISAYSRFVRRRNRPIHVAEKWVATNSP</sequence>
<feature type="region of interest" description="Disordered" evidence="3">
    <location>
        <begin position="149"/>
        <end position="176"/>
    </location>
</feature>
<name>A0AAV5KYP8_9ROSI</name>
<dbReference type="SUPFAM" id="SSF82153">
    <property type="entry name" value="FAS1 domain"/>
    <property type="match status" value="1"/>
</dbReference>
<evidence type="ECO:0000256" key="4">
    <source>
        <dbReference type="SAM" id="SignalP"/>
    </source>
</evidence>
<keyword evidence="4" id="KW-0732">Signal</keyword>
<feature type="chain" id="PRO_5043416843" description="FAS1 domain-containing protein" evidence="4">
    <location>
        <begin position="22"/>
        <end position="207"/>
    </location>
</feature>
<dbReference type="SMART" id="SM00554">
    <property type="entry name" value="FAS1"/>
    <property type="match status" value="1"/>
</dbReference>
<comment type="similarity">
    <text evidence="1">Belongs to the fasciclin-like AGP family.</text>
</comment>
<evidence type="ECO:0000259" key="5">
    <source>
        <dbReference type="SMART" id="SM00554"/>
    </source>
</evidence>
<dbReference type="Gene3D" id="2.30.180.10">
    <property type="entry name" value="FAS1 domain"/>
    <property type="match status" value="1"/>
</dbReference>
<evidence type="ECO:0000256" key="1">
    <source>
        <dbReference type="ARBA" id="ARBA00007843"/>
    </source>
</evidence>
<dbReference type="EMBL" id="BPVZ01000085">
    <property type="protein sequence ID" value="GKV30106.1"/>
    <property type="molecule type" value="Genomic_DNA"/>
</dbReference>
<evidence type="ECO:0000313" key="7">
    <source>
        <dbReference type="Proteomes" id="UP001054252"/>
    </source>
</evidence>
<evidence type="ECO:0000313" key="6">
    <source>
        <dbReference type="EMBL" id="GKV30106.1"/>
    </source>
</evidence>
<evidence type="ECO:0000256" key="2">
    <source>
        <dbReference type="ARBA" id="ARBA00022974"/>
    </source>
</evidence>
<proteinExistence type="inferred from homology"/>
<feature type="domain" description="FAS1" evidence="5">
    <location>
        <begin position="59"/>
        <end position="150"/>
    </location>
</feature>
<reference evidence="6 7" key="1">
    <citation type="journal article" date="2021" name="Commun. Biol.">
        <title>The genome of Shorea leprosula (Dipterocarpaceae) highlights the ecological relevance of drought in aseasonal tropical rainforests.</title>
        <authorList>
            <person name="Ng K.K.S."/>
            <person name="Kobayashi M.J."/>
            <person name="Fawcett J.A."/>
            <person name="Hatakeyama M."/>
            <person name="Paape T."/>
            <person name="Ng C.H."/>
            <person name="Ang C.C."/>
            <person name="Tnah L.H."/>
            <person name="Lee C.T."/>
            <person name="Nishiyama T."/>
            <person name="Sese J."/>
            <person name="O'Brien M.J."/>
            <person name="Copetti D."/>
            <person name="Mohd Noor M.I."/>
            <person name="Ong R.C."/>
            <person name="Putra M."/>
            <person name="Sireger I.Z."/>
            <person name="Indrioko S."/>
            <person name="Kosugi Y."/>
            <person name="Izuno A."/>
            <person name="Isagi Y."/>
            <person name="Lee S.L."/>
            <person name="Shimizu K.K."/>
        </authorList>
    </citation>
    <scope>NUCLEOTIDE SEQUENCE [LARGE SCALE GENOMIC DNA]</scope>
    <source>
        <strain evidence="6">214</strain>
    </source>
</reference>
<keyword evidence="2" id="KW-0654">Proteoglycan</keyword>
<dbReference type="Proteomes" id="UP001054252">
    <property type="component" value="Unassembled WGS sequence"/>
</dbReference>
<keyword evidence="7" id="KW-1185">Reference proteome</keyword>
<organism evidence="6 7">
    <name type="scientific">Rubroshorea leprosula</name>
    <dbReference type="NCBI Taxonomy" id="152421"/>
    <lineage>
        <taxon>Eukaryota</taxon>
        <taxon>Viridiplantae</taxon>
        <taxon>Streptophyta</taxon>
        <taxon>Embryophyta</taxon>
        <taxon>Tracheophyta</taxon>
        <taxon>Spermatophyta</taxon>
        <taxon>Magnoliopsida</taxon>
        <taxon>eudicotyledons</taxon>
        <taxon>Gunneridae</taxon>
        <taxon>Pentapetalae</taxon>
        <taxon>rosids</taxon>
        <taxon>malvids</taxon>
        <taxon>Malvales</taxon>
        <taxon>Dipterocarpaceae</taxon>
        <taxon>Rubroshorea</taxon>
    </lineage>
</organism>
<evidence type="ECO:0000256" key="3">
    <source>
        <dbReference type="SAM" id="MobiDB-lite"/>
    </source>
</evidence>